<sequence length="117" mass="13029">MLSVVYYSALPWLFSPCRSAPFAAPAVSLKPMHLNSGSAFLPLRWPPNTQERESACRRDRTGQRGKKGQKEKCRWGRGKGLVLQGSGGPALEIHKMYNRKTMTKTEQKSVFPAGSVH</sequence>
<dbReference type="Proteomes" id="UP001352852">
    <property type="component" value="Unassembled WGS sequence"/>
</dbReference>
<proteinExistence type="predicted"/>
<organism evidence="2 3">
    <name type="scientific">Characodon lateralis</name>
    <dbReference type="NCBI Taxonomy" id="208331"/>
    <lineage>
        <taxon>Eukaryota</taxon>
        <taxon>Metazoa</taxon>
        <taxon>Chordata</taxon>
        <taxon>Craniata</taxon>
        <taxon>Vertebrata</taxon>
        <taxon>Euteleostomi</taxon>
        <taxon>Actinopterygii</taxon>
        <taxon>Neopterygii</taxon>
        <taxon>Teleostei</taxon>
        <taxon>Neoteleostei</taxon>
        <taxon>Acanthomorphata</taxon>
        <taxon>Ovalentaria</taxon>
        <taxon>Atherinomorphae</taxon>
        <taxon>Cyprinodontiformes</taxon>
        <taxon>Goodeidae</taxon>
        <taxon>Characodon</taxon>
    </lineage>
</organism>
<feature type="compositionally biased region" description="Basic and acidic residues" evidence="1">
    <location>
        <begin position="50"/>
        <end position="73"/>
    </location>
</feature>
<evidence type="ECO:0000256" key="1">
    <source>
        <dbReference type="SAM" id="MobiDB-lite"/>
    </source>
</evidence>
<dbReference type="EMBL" id="JAHUTJ010019177">
    <property type="protein sequence ID" value="MED6271887.1"/>
    <property type="molecule type" value="Genomic_DNA"/>
</dbReference>
<comment type="caution">
    <text evidence="2">The sequence shown here is derived from an EMBL/GenBank/DDBJ whole genome shotgun (WGS) entry which is preliminary data.</text>
</comment>
<accession>A0ABU7D9N6</accession>
<gene>
    <name evidence="2" type="ORF">CHARACLAT_024806</name>
</gene>
<name>A0ABU7D9N6_9TELE</name>
<protein>
    <submittedName>
        <fullName evidence="2">Uncharacterized protein</fullName>
    </submittedName>
</protein>
<evidence type="ECO:0000313" key="3">
    <source>
        <dbReference type="Proteomes" id="UP001352852"/>
    </source>
</evidence>
<evidence type="ECO:0000313" key="2">
    <source>
        <dbReference type="EMBL" id="MED6271887.1"/>
    </source>
</evidence>
<keyword evidence="3" id="KW-1185">Reference proteome</keyword>
<reference evidence="2 3" key="1">
    <citation type="submission" date="2021-06" db="EMBL/GenBank/DDBJ databases">
        <authorList>
            <person name="Palmer J.M."/>
        </authorList>
    </citation>
    <scope>NUCLEOTIDE SEQUENCE [LARGE SCALE GENOMIC DNA]</scope>
    <source>
        <strain evidence="2 3">CL_MEX2019</strain>
        <tissue evidence="2">Muscle</tissue>
    </source>
</reference>
<feature type="region of interest" description="Disordered" evidence="1">
    <location>
        <begin position="40"/>
        <end position="73"/>
    </location>
</feature>